<dbReference type="EMBL" id="KZ613937">
    <property type="protein sequence ID" value="PMD48115.1"/>
    <property type="molecule type" value="Genomic_DNA"/>
</dbReference>
<keyword evidence="2" id="KW-1133">Transmembrane helix</keyword>
<dbReference type="Proteomes" id="UP000235786">
    <property type="component" value="Unassembled WGS sequence"/>
</dbReference>
<evidence type="ECO:0000256" key="2">
    <source>
        <dbReference type="SAM" id="Phobius"/>
    </source>
</evidence>
<organism evidence="3 4">
    <name type="scientific">Hyaloscypha variabilis (strain UAMH 11265 / GT02V1 / F)</name>
    <name type="common">Meliniomyces variabilis</name>
    <dbReference type="NCBI Taxonomy" id="1149755"/>
    <lineage>
        <taxon>Eukaryota</taxon>
        <taxon>Fungi</taxon>
        <taxon>Dikarya</taxon>
        <taxon>Ascomycota</taxon>
        <taxon>Pezizomycotina</taxon>
        <taxon>Leotiomycetes</taxon>
        <taxon>Helotiales</taxon>
        <taxon>Hyaloscyphaceae</taxon>
        <taxon>Hyaloscypha</taxon>
        <taxon>Hyaloscypha variabilis</taxon>
    </lineage>
</organism>
<proteinExistence type="predicted"/>
<protein>
    <submittedName>
        <fullName evidence="3">Uncharacterized protein</fullName>
    </submittedName>
</protein>
<sequence length="126" mass="13743">MHLPSAGQHSDPITARAAGSVLLLPLLTQLSFAFTGAILGPLSCLSCMFLAYETPVWLARGEACCRPPIPHPPPLDRSSRPSSTAMAQRHTSGYITDTRPLAMRRATTPCCVCIALRFVPRRRRCK</sequence>
<gene>
    <name evidence="3" type="ORF">L207DRAFT_1401</name>
</gene>
<accession>A0A2J6SBI4</accession>
<evidence type="ECO:0000313" key="3">
    <source>
        <dbReference type="EMBL" id="PMD48115.1"/>
    </source>
</evidence>
<evidence type="ECO:0000256" key="1">
    <source>
        <dbReference type="SAM" id="MobiDB-lite"/>
    </source>
</evidence>
<keyword evidence="4" id="KW-1185">Reference proteome</keyword>
<dbReference type="AlphaFoldDB" id="A0A2J6SBI4"/>
<evidence type="ECO:0000313" key="4">
    <source>
        <dbReference type="Proteomes" id="UP000235786"/>
    </source>
</evidence>
<keyword evidence="2" id="KW-0472">Membrane</keyword>
<reference evidence="3 4" key="1">
    <citation type="submission" date="2016-04" db="EMBL/GenBank/DDBJ databases">
        <title>A degradative enzymes factory behind the ericoid mycorrhizal symbiosis.</title>
        <authorList>
            <consortium name="DOE Joint Genome Institute"/>
            <person name="Martino E."/>
            <person name="Morin E."/>
            <person name="Grelet G."/>
            <person name="Kuo A."/>
            <person name="Kohler A."/>
            <person name="Daghino S."/>
            <person name="Barry K."/>
            <person name="Choi C."/>
            <person name="Cichocki N."/>
            <person name="Clum A."/>
            <person name="Copeland A."/>
            <person name="Hainaut M."/>
            <person name="Haridas S."/>
            <person name="Labutti K."/>
            <person name="Lindquist E."/>
            <person name="Lipzen A."/>
            <person name="Khouja H.-R."/>
            <person name="Murat C."/>
            <person name="Ohm R."/>
            <person name="Olson A."/>
            <person name="Spatafora J."/>
            <person name="Veneault-Fourrey C."/>
            <person name="Henrissat B."/>
            <person name="Grigoriev I."/>
            <person name="Martin F."/>
            <person name="Perotto S."/>
        </authorList>
    </citation>
    <scope>NUCLEOTIDE SEQUENCE [LARGE SCALE GENOMIC DNA]</scope>
    <source>
        <strain evidence="3 4">F</strain>
    </source>
</reference>
<feature type="transmembrane region" description="Helical" evidence="2">
    <location>
        <begin position="30"/>
        <end position="52"/>
    </location>
</feature>
<keyword evidence="2" id="KW-0812">Transmembrane</keyword>
<name>A0A2J6SBI4_HYAVF</name>
<feature type="region of interest" description="Disordered" evidence="1">
    <location>
        <begin position="71"/>
        <end position="90"/>
    </location>
</feature>